<feature type="transmembrane region" description="Helical" evidence="2">
    <location>
        <begin position="6"/>
        <end position="23"/>
    </location>
</feature>
<keyword evidence="4" id="KW-1185">Reference proteome</keyword>
<organism evidence="3 4">
    <name type="scientific">Dendrobium chrysotoxum</name>
    <name type="common">Orchid</name>
    <dbReference type="NCBI Taxonomy" id="161865"/>
    <lineage>
        <taxon>Eukaryota</taxon>
        <taxon>Viridiplantae</taxon>
        <taxon>Streptophyta</taxon>
        <taxon>Embryophyta</taxon>
        <taxon>Tracheophyta</taxon>
        <taxon>Spermatophyta</taxon>
        <taxon>Magnoliopsida</taxon>
        <taxon>Liliopsida</taxon>
        <taxon>Asparagales</taxon>
        <taxon>Orchidaceae</taxon>
        <taxon>Epidendroideae</taxon>
        <taxon>Malaxideae</taxon>
        <taxon>Dendrobiinae</taxon>
        <taxon>Dendrobium</taxon>
    </lineage>
</organism>
<dbReference type="EMBL" id="JAGFBR010000014">
    <property type="protein sequence ID" value="KAH0455218.1"/>
    <property type="molecule type" value="Genomic_DNA"/>
</dbReference>
<feature type="compositionally biased region" description="Polar residues" evidence="1">
    <location>
        <begin position="96"/>
        <end position="113"/>
    </location>
</feature>
<gene>
    <name evidence="3" type="ORF">IEQ34_015250</name>
</gene>
<keyword evidence="2" id="KW-1133">Transmembrane helix</keyword>
<name>A0AAV7GHL6_DENCH</name>
<evidence type="ECO:0000313" key="3">
    <source>
        <dbReference type="EMBL" id="KAH0455218.1"/>
    </source>
</evidence>
<keyword evidence="2" id="KW-0472">Membrane</keyword>
<dbReference type="AlphaFoldDB" id="A0AAV7GHL6"/>
<feature type="region of interest" description="Disordered" evidence="1">
    <location>
        <begin position="83"/>
        <end position="113"/>
    </location>
</feature>
<protein>
    <submittedName>
        <fullName evidence="3">Uncharacterized protein</fullName>
    </submittedName>
</protein>
<evidence type="ECO:0000256" key="1">
    <source>
        <dbReference type="SAM" id="MobiDB-lite"/>
    </source>
</evidence>
<evidence type="ECO:0000256" key="2">
    <source>
        <dbReference type="SAM" id="Phobius"/>
    </source>
</evidence>
<comment type="caution">
    <text evidence="3">The sequence shown here is derived from an EMBL/GenBank/DDBJ whole genome shotgun (WGS) entry which is preliminary data.</text>
</comment>
<dbReference type="Proteomes" id="UP000775213">
    <property type="component" value="Unassembled WGS sequence"/>
</dbReference>
<keyword evidence="2" id="KW-0812">Transmembrane</keyword>
<accession>A0AAV7GHL6</accession>
<evidence type="ECO:0000313" key="4">
    <source>
        <dbReference type="Proteomes" id="UP000775213"/>
    </source>
</evidence>
<reference evidence="3 4" key="1">
    <citation type="journal article" date="2021" name="Hortic Res">
        <title>Chromosome-scale assembly of the Dendrobium chrysotoxum genome enhances the understanding of orchid evolution.</title>
        <authorList>
            <person name="Zhang Y."/>
            <person name="Zhang G.Q."/>
            <person name="Zhang D."/>
            <person name="Liu X.D."/>
            <person name="Xu X.Y."/>
            <person name="Sun W.H."/>
            <person name="Yu X."/>
            <person name="Zhu X."/>
            <person name="Wang Z.W."/>
            <person name="Zhao X."/>
            <person name="Zhong W.Y."/>
            <person name="Chen H."/>
            <person name="Yin W.L."/>
            <person name="Huang T."/>
            <person name="Niu S.C."/>
            <person name="Liu Z.J."/>
        </authorList>
    </citation>
    <scope>NUCLEOTIDE SEQUENCE [LARGE SCALE GENOMIC DNA]</scope>
    <source>
        <strain evidence="3">Lindl</strain>
    </source>
</reference>
<proteinExistence type="predicted"/>
<sequence>MATSYSLLSCYILLNLFFFLHLIEKNSLASARELVVYHQVHHIDDKDNLQEFEISVEEFPGSEPYPDTAQSFFPVAQSFFPDWSDPQMGPSPHWLHQSSGRQTPPASTHLATR</sequence>